<dbReference type="EMBL" id="AVPK01000002">
    <property type="protein sequence ID" value="KGN38576.1"/>
    <property type="molecule type" value="Genomic_DNA"/>
</dbReference>
<evidence type="ECO:0000256" key="2">
    <source>
        <dbReference type="ARBA" id="ARBA00012705"/>
    </source>
</evidence>
<dbReference type="InterPro" id="IPR020617">
    <property type="entry name" value="Thiolase_C"/>
</dbReference>
<dbReference type="STRING" id="1385521.N803_07495"/>
<evidence type="ECO:0000259" key="8">
    <source>
        <dbReference type="Pfam" id="PF02803"/>
    </source>
</evidence>
<evidence type="ECO:0000256" key="1">
    <source>
        <dbReference type="ARBA" id="ARBA00010982"/>
    </source>
</evidence>
<evidence type="ECO:0000256" key="5">
    <source>
        <dbReference type="ARBA" id="ARBA00040529"/>
    </source>
</evidence>
<evidence type="ECO:0000256" key="4">
    <source>
        <dbReference type="ARBA" id="ARBA00023315"/>
    </source>
</evidence>
<dbReference type="Pfam" id="PF00108">
    <property type="entry name" value="Thiolase_N"/>
    <property type="match status" value="1"/>
</dbReference>
<evidence type="ECO:0000313" key="10">
    <source>
        <dbReference type="Proteomes" id="UP000030011"/>
    </source>
</evidence>
<dbReference type="GO" id="GO:0003985">
    <property type="term" value="F:acetyl-CoA C-acetyltransferase activity"/>
    <property type="evidence" value="ECO:0007669"/>
    <property type="project" value="UniProtKB-EC"/>
</dbReference>
<dbReference type="Proteomes" id="UP000030011">
    <property type="component" value="Unassembled WGS sequence"/>
</dbReference>
<dbReference type="InterPro" id="IPR016039">
    <property type="entry name" value="Thiolase-like"/>
</dbReference>
<evidence type="ECO:0000256" key="6">
    <source>
        <dbReference type="RuleBase" id="RU003557"/>
    </source>
</evidence>
<evidence type="ECO:0000259" key="7">
    <source>
        <dbReference type="Pfam" id="PF00108"/>
    </source>
</evidence>
<keyword evidence="3 6" id="KW-0808">Transferase</keyword>
<dbReference type="InterPro" id="IPR020616">
    <property type="entry name" value="Thiolase_N"/>
</dbReference>
<evidence type="ECO:0000313" key="9">
    <source>
        <dbReference type="EMBL" id="KGN38576.1"/>
    </source>
</evidence>
<dbReference type="Gene3D" id="3.40.47.10">
    <property type="match status" value="1"/>
</dbReference>
<gene>
    <name evidence="9" type="ORF">N803_07495</name>
</gene>
<dbReference type="NCBIfam" id="TIGR01930">
    <property type="entry name" value="AcCoA-C-Actrans"/>
    <property type="match status" value="1"/>
</dbReference>
<dbReference type="PANTHER" id="PTHR18919:SF107">
    <property type="entry name" value="ACETYL-COA ACETYLTRANSFERASE, CYTOSOLIC"/>
    <property type="match status" value="1"/>
</dbReference>
<keyword evidence="4 6" id="KW-0012">Acyltransferase</keyword>
<accession>A0A0A0JSI7</accession>
<dbReference type="Pfam" id="PF02803">
    <property type="entry name" value="Thiolase_C"/>
    <property type="match status" value="1"/>
</dbReference>
<dbReference type="SUPFAM" id="SSF53901">
    <property type="entry name" value="Thiolase-like"/>
    <property type="match status" value="2"/>
</dbReference>
<dbReference type="OrthoDB" id="9764638at2"/>
<dbReference type="AlphaFoldDB" id="A0A0A0JSI7"/>
<dbReference type="InterPro" id="IPR002155">
    <property type="entry name" value="Thiolase"/>
</dbReference>
<dbReference type="PANTHER" id="PTHR18919">
    <property type="entry name" value="ACETYL-COA C-ACYLTRANSFERASE"/>
    <property type="match status" value="1"/>
</dbReference>
<dbReference type="CDD" id="cd00751">
    <property type="entry name" value="thiolase"/>
    <property type="match status" value="1"/>
</dbReference>
<name>A0A0A0JSI7_9MICO</name>
<keyword evidence="10" id="KW-1185">Reference proteome</keyword>
<feature type="domain" description="Thiolase C-terminal" evidence="8">
    <location>
        <begin position="269"/>
        <end position="385"/>
    </location>
</feature>
<comment type="caution">
    <text evidence="9">The sequence shown here is derived from an EMBL/GenBank/DDBJ whole genome shotgun (WGS) entry which is preliminary data.</text>
</comment>
<sequence>MTVSDSSRVLAPSTPVVIAARRTPIGTSGLALRDVPVADLGTPVLRAVADDVGLSDPGHVVLGNCMGPGGNIARVTALAAGFDLATPALTVDLQCGSGLAAITTACALIRSGTTDAVLAGGAESASTAPWRMWPPANGAEPQRYSRAPFAPADVGDPEMGVAADDIALRWGIARERQDAYAVRSHSRAAAARAAGAFDDELVPLPRLGHDERVRDNLRVATLARLPAAFTEGGTVTVGNACGINDGAAAVAMVTEARRRAAGIPGVACLDWETVGVDPNLPGVGPVPAIRNLLQRNDLTLDSIDVIEINEAFAAQVLACCDELGLDEERVCVEGGALALGHPWGASGAVLVVRLFSQMVRADGPRLGLAAIAVGGGQGVALLVERVG</sequence>
<dbReference type="RefSeq" id="WP_052111771.1">
    <property type="nucleotide sequence ID" value="NZ_AVPK01000002.1"/>
</dbReference>
<dbReference type="EC" id="2.3.1.9" evidence="2"/>
<evidence type="ECO:0000256" key="3">
    <source>
        <dbReference type="ARBA" id="ARBA00022679"/>
    </source>
</evidence>
<dbReference type="eggNOG" id="COG0183">
    <property type="taxonomic scope" value="Bacteria"/>
</dbReference>
<protein>
    <recommendedName>
        <fullName evidence="5">Probable acetyl-CoA acetyltransferase</fullName>
        <ecNumber evidence="2">2.3.1.9</ecNumber>
    </recommendedName>
</protein>
<proteinExistence type="inferred from homology"/>
<feature type="domain" description="Thiolase N-terminal" evidence="7">
    <location>
        <begin position="16"/>
        <end position="255"/>
    </location>
</feature>
<dbReference type="PIRSF" id="PIRSF000429">
    <property type="entry name" value="Ac-CoA_Ac_transf"/>
    <property type="match status" value="1"/>
</dbReference>
<reference evidence="9 10" key="1">
    <citation type="submission" date="2013-08" db="EMBL/GenBank/DDBJ databases">
        <title>The genome sequence of Knoellia subterranea.</title>
        <authorList>
            <person name="Zhu W."/>
            <person name="Wang G."/>
        </authorList>
    </citation>
    <scope>NUCLEOTIDE SEQUENCE [LARGE SCALE GENOMIC DNA]</scope>
    <source>
        <strain evidence="9 10">KCTC 19937</strain>
    </source>
</reference>
<comment type="similarity">
    <text evidence="1 6">Belongs to the thiolase-like superfamily. Thiolase family.</text>
</comment>
<organism evidence="9 10">
    <name type="scientific">Knoellia subterranea KCTC 19937</name>
    <dbReference type="NCBI Taxonomy" id="1385521"/>
    <lineage>
        <taxon>Bacteria</taxon>
        <taxon>Bacillati</taxon>
        <taxon>Actinomycetota</taxon>
        <taxon>Actinomycetes</taxon>
        <taxon>Micrococcales</taxon>
        <taxon>Intrasporangiaceae</taxon>
        <taxon>Knoellia</taxon>
    </lineage>
</organism>